<feature type="domain" description="N-acetyltransferase" evidence="2">
    <location>
        <begin position="12"/>
        <end position="166"/>
    </location>
</feature>
<proteinExistence type="predicted"/>
<feature type="region of interest" description="Disordered" evidence="1">
    <location>
        <begin position="157"/>
        <end position="177"/>
    </location>
</feature>
<dbReference type="PANTHER" id="PTHR43792:SF1">
    <property type="entry name" value="N-ACETYLTRANSFERASE DOMAIN-CONTAINING PROTEIN"/>
    <property type="match status" value="1"/>
</dbReference>
<accession>A0ABV7TFR4</accession>
<comment type="caution">
    <text evidence="3">The sequence shown here is derived from an EMBL/GenBank/DDBJ whole genome shotgun (WGS) entry which is preliminary data.</text>
</comment>
<dbReference type="InterPro" id="IPR051531">
    <property type="entry name" value="N-acetyltransferase"/>
</dbReference>
<name>A0ABV7TFR4_9RHOB</name>
<evidence type="ECO:0000256" key="1">
    <source>
        <dbReference type="SAM" id="MobiDB-lite"/>
    </source>
</evidence>
<keyword evidence="3" id="KW-0808">Transferase</keyword>
<organism evidence="3 4">
    <name type="scientific">Lutimaribacter marinistellae</name>
    <dbReference type="NCBI Taxonomy" id="1820329"/>
    <lineage>
        <taxon>Bacteria</taxon>
        <taxon>Pseudomonadati</taxon>
        <taxon>Pseudomonadota</taxon>
        <taxon>Alphaproteobacteria</taxon>
        <taxon>Rhodobacterales</taxon>
        <taxon>Roseobacteraceae</taxon>
        <taxon>Lutimaribacter</taxon>
    </lineage>
</organism>
<keyword evidence="3" id="KW-0012">Acyltransferase</keyword>
<evidence type="ECO:0000259" key="2">
    <source>
        <dbReference type="PROSITE" id="PS51186"/>
    </source>
</evidence>
<dbReference type="Pfam" id="PF13302">
    <property type="entry name" value="Acetyltransf_3"/>
    <property type="match status" value="1"/>
</dbReference>
<evidence type="ECO:0000313" key="3">
    <source>
        <dbReference type="EMBL" id="MFC3613682.1"/>
    </source>
</evidence>
<dbReference type="Proteomes" id="UP001595629">
    <property type="component" value="Unassembled WGS sequence"/>
</dbReference>
<gene>
    <name evidence="3" type="ORF">ACFORG_07900</name>
</gene>
<dbReference type="Gene3D" id="3.40.630.30">
    <property type="match status" value="1"/>
</dbReference>
<dbReference type="PROSITE" id="PS51186">
    <property type="entry name" value="GNAT"/>
    <property type="match status" value="1"/>
</dbReference>
<dbReference type="EMBL" id="JBHRXI010000006">
    <property type="protein sequence ID" value="MFC3613682.1"/>
    <property type="molecule type" value="Genomic_DNA"/>
</dbReference>
<reference evidence="4" key="1">
    <citation type="journal article" date="2019" name="Int. J. Syst. Evol. Microbiol.">
        <title>The Global Catalogue of Microorganisms (GCM) 10K type strain sequencing project: providing services to taxonomists for standard genome sequencing and annotation.</title>
        <authorList>
            <consortium name="The Broad Institute Genomics Platform"/>
            <consortium name="The Broad Institute Genome Sequencing Center for Infectious Disease"/>
            <person name="Wu L."/>
            <person name="Ma J."/>
        </authorList>
    </citation>
    <scope>NUCLEOTIDE SEQUENCE [LARGE SCALE GENOMIC DNA]</scope>
    <source>
        <strain evidence="4">KCTC 42911</strain>
    </source>
</reference>
<dbReference type="GO" id="GO:0016746">
    <property type="term" value="F:acyltransferase activity"/>
    <property type="evidence" value="ECO:0007669"/>
    <property type="project" value="UniProtKB-KW"/>
</dbReference>
<protein>
    <submittedName>
        <fullName evidence="3">GNAT family N-acetyltransferase</fullName>
        <ecNumber evidence="3">2.3.-.-</ecNumber>
    </submittedName>
</protein>
<sequence>MTEAPIISTERLRLRPHVLSDMDAFREFFRSDRARYVDGPSDETHLWYGFASEVGSWSLCNWGGWAIETPDGALVGQVAITKPPHFAEVELGWILFDGFEGRGYAEEAARAALDWAFEVRGLPTLVSYIHRDNARSVALAKRLGAYHDAAASAHDPDDVVYRHPHPNEVQGGVEAYA</sequence>
<dbReference type="InterPro" id="IPR000182">
    <property type="entry name" value="GNAT_dom"/>
</dbReference>
<dbReference type="RefSeq" id="WP_386734869.1">
    <property type="nucleotide sequence ID" value="NZ_JBHRXI010000006.1"/>
</dbReference>
<keyword evidence="4" id="KW-1185">Reference proteome</keyword>
<dbReference type="SUPFAM" id="SSF55729">
    <property type="entry name" value="Acyl-CoA N-acyltransferases (Nat)"/>
    <property type="match status" value="1"/>
</dbReference>
<dbReference type="PANTHER" id="PTHR43792">
    <property type="entry name" value="GNAT FAMILY, PUTATIVE (AFU_ORTHOLOGUE AFUA_3G00765)-RELATED-RELATED"/>
    <property type="match status" value="1"/>
</dbReference>
<dbReference type="EC" id="2.3.-.-" evidence="3"/>
<dbReference type="InterPro" id="IPR016181">
    <property type="entry name" value="Acyl_CoA_acyltransferase"/>
</dbReference>
<evidence type="ECO:0000313" key="4">
    <source>
        <dbReference type="Proteomes" id="UP001595629"/>
    </source>
</evidence>